<protein>
    <submittedName>
        <fullName evidence="2">Uncharacterized protein</fullName>
    </submittedName>
</protein>
<organism evidence="2 3">
    <name type="scientific">Alternaria alternata</name>
    <name type="common">Alternaria rot fungus</name>
    <name type="synonym">Torula alternata</name>
    <dbReference type="NCBI Taxonomy" id="5599"/>
    <lineage>
        <taxon>Eukaryota</taxon>
        <taxon>Fungi</taxon>
        <taxon>Dikarya</taxon>
        <taxon>Ascomycota</taxon>
        <taxon>Pezizomycotina</taxon>
        <taxon>Dothideomycetes</taxon>
        <taxon>Pleosporomycetidae</taxon>
        <taxon>Pleosporales</taxon>
        <taxon>Pleosporineae</taxon>
        <taxon>Pleosporaceae</taxon>
        <taxon>Alternaria</taxon>
        <taxon>Alternaria sect. Alternaria</taxon>
        <taxon>Alternaria alternata complex</taxon>
    </lineage>
</organism>
<sequence length="193" mass="21127">MFKGLLKTLWLASTRTSPPPALRGGADRQEHRSLQASRLHRRRKACIDQTAFSSILAIHATTPNVHRGDYKPRGLSCQVCYLCTWGSCGSWGRSSGLGVIPTHTRISDIKWISIVSVIRRAMKSAARIRLASSFPDSSILDPPMTRSPTCPSARILSNGHQNDLQPAAEPHACCCSTAHHPRHSSASQLSDRP</sequence>
<dbReference type="GeneID" id="29116459"/>
<gene>
    <name evidence="2" type="ORF">CC77DRAFT_249992</name>
</gene>
<evidence type="ECO:0000313" key="2">
    <source>
        <dbReference type="EMBL" id="OAG17393.1"/>
    </source>
</evidence>
<keyword evidence="3" id="KW-1185">Reference proteome</keyword>
<reference evidence="2 3" key="1">
    <citation type="submission" date="2016-05" db="EMBL/GenBank/DDBJ databases">
        <title>Comparative analysis of secretome profiles of manganese(II)-oxidizing ascomycete fungi.</title>
        <authorList>
            <consortium name="DOE Joint Genome Institute"/>
            <person name="Zeiner C.A."/>
            <person name="Purvine S.O."/>
            <person name="Zink E.M."/>
            <person name="Wu S."/>
            <person name="Pasa-Tolic L."/>
            <person name="Chaput D.L."/>
            <person name="Haridas S."/>
            <person name="Grigoriev I.V."/>
            <person name="Santelli C.M."/>
            <person name="Hansel C.M."/>
        </authorList>
    </citation>
    <scope>NUCLEOTIDE SEQUENCE [LARGE SCALE GENOMIC DNA]</scope>
    <source>
        <strain evidence="2 3">SRC1lrK2f</strain>
    </source>
</reference>
<dbReference type="KEGG" id="aalt:CC77DRAFT_249992"/>
<dbReference type="AlphaFoldDB" id="A0A177DC67"/>
<evidence type="ECO:0000256" key="1">
    <source>
        <dbReference type="SAM" id="MobiDB-lite"/>
    </source>
</evidence>
<name>A0A177DC67_ALTAL</name>
<accession>A0A177DC67</accession>
<proteinExistence type="predicted"/>
<dbReference type="RefSeq" id="XP_018382814.1">
    <property type="nucleotide sequence ID" value="XM_018530865.1"/>
</dbReference>
<dbReference type="VEuPathDB" id="FungiDB:CC77DRAFT_249992"/>
<dbReference type="EMBL" id="KV441486">
    <property type="protein sequence ID" value="OAG17393.1"/>
    <property type="molecule type" value="Genomic_DNA"/>
</dbReference>
<feature type="region of interest" description="Disordered" evidence="1">
    <location>
        <begin position="16"/>
        <end position="38"/>
    </location>
</feature>
<dbReference type="Proteomes" id="UP000077248">
    <property type="component" value="Unassembled WGS sequence"/>
</dbReference>
<evidence type="ECO:0000313" key="3">
    <source>
        <dbReference type="Proteomes" id="UP000077248"/>
    </source>
</evidence>